<sequence length="117" mass="13847">MKGVLLLNENEPEKLFDKQERIAYQQMAAVSYMKANKIQVEKLNPYQINDYYTIPHALLFDLKRTNAHLDCLVIPSQRTIEKFIQIYPARWLLLKSYFKEILFVNKSEIDDLDGTSY</sequence>
<organism evidence="1 2">
    <name type="scientific">Cytobacillus citreus</name>
    <dbReference type="NCBI Taxonomy" id="2833586"/>
    <lineage>
        <taxon>Bacteria</taxon>
        <taxon>Bacillati</taxon>
        <taxon>Bacillota</taxon>
        <taxon>Bacilli</taxon>
        <taxon>Bacillales</taxon>
        <taxon>Bacillaceae</taxon>
        <taxon>Cytobacillus</taxon>
    </lineage>
</organism>
<evidence type="ECO:0000313" key="2">
    <source>
        <dbReference type="Proteomes" id="UP000681027"/>
    </source>
</evidence>
<name>A0ABS5NXT3_9BACI</name>
<protein>
    <submittedName>
        <fullName evidence="1">Uncharacterized protein</fullName>
    </submittedName>
</protein>
<keyword evidence="2" id="KW-1185">Reference proteome</keyword>
<gene>
    <name evidence="1" type="ORF">KHA94_16050</name>
</gene>
<comment type="caution">
    <text evidence="1">The sequence shown here is derived from an EMBL/GenBank/DDBJ whole genome shotgun (WGS) entry which is preliminary data.</text>
</comment>
<accession>A0ABS5NXT3</accession>
<dbReference type="EMBL" id="JAGYPM010000003">
    <property type="protein sequence ID" value="MBS4191704.1"/>
    <property type="molecule type" value="Genomic_DNA"/>
</dbReference>
<proteinExistence type="predicted"/>
<reference evidence="1 2" key="1">
    <citation type="submission" date="2021-05" db="EMBL/GenBank/DDBJ databases">
        <title>Novel Bacillus species.</title>
        <authorList>
            <person name="Liu G."/>
        </authorList>
    </citation>
    <scope>NUCLEOTIDE SEQUENCE [LARGE SCALE GENOMIC DNA]</scope>
    <source>
        <strain evidence="1 2">FJAT-49705</strain>
    </source>
</reference>
<evidence type="ECO:0000313" key="1">
    <source>
        <dbReference type="EMBL" id="MBS4191704.1"/>
    </source>
</evidence>
<dbReference type="Proteomes" id="UP000681027">
    <property type="component" value="Unassembled WGS sequence"/>
</dbReference>
<dbReference type="RefSeq" id="WP_213103123.1">
    <property type="nucleotide sequence ID" value="NZ_JAGYPM010000003.1"/>
</dbReference>